<dbReference type="KEGG" id="aori:SD37_24545"/>
<keyword evidence="3" id="KW-1185">Reference proteome</keyword>
<reference evidence="2 3" key="1">
    <citation type="journal article" date="2015" name="Genome Announc.">
        <title>Draft Genome Sequence of Norvancomycin-Producing Strain Amycolatopsis orientalis CPCC200066.</title>
        <authorList>
            <person name="Lei X."/>
            <person name="Yuan F."/>
            <person name="Shi Y."/>
            <person name="Li X."/>
            <person name="Wang L."/>
            <person name="Hong B."/>
        </authorList>
    </citation>
    <scope>NUCLEOTIDE SEQUENCE [LARGE SCALE GENOMIC DNA]</scope>
    <source>
        <strain evidence="2 3">B-37</strain>
    </source>
</reference>
<name>A0A193CC02_AMYOR</name>
<gene>
    <name evidence="2" type="ORF">SD37_24545</name>
</gene>
<feature type="compositionally biased region" description="Basic residues" evidence="1">
    <location>
        <begin position="290"/>
        <end position="302"/>
    </location>
</feature>
<dbReference type="EMBL" id="CP016174">
    <property type="protein sequence ID" value="ANN22007.1"/>
    <property type="molecule type" value="Genomic_DNA"/>
</dbReference>
<sequence>MPRRTISRRCEPGGTWRMLLPGVVLLQNGEPTNEQKSHAALLHAGVNSILTGVSALARYGLRNLPVTGEVHVLVPANHSVADSGFVHIERSRRLPKPRVRSGLPTAPVPRAVIDAARRTPDKDLVTAMMAESVQRGFCLPGALAEELDEAPRRSSLRDTLLPILGGARSVAEADAWHLWRWSDLPEFQWNVKIFGSDGDYVAQPDGWCDELAFAWEIDSLGYHAGTEGFRETLARNARYAAAGIVVLQTLPSRLRSEPGKVVAELRAALESARLRPRPDVTLGLTPREPRHAHSHHRRRGQQ</sequence>
<proteinExistence type="predicted"/>
<evidence type="ECO:0000313" key="2">
    <source>
        <dbReference type="EMBL" id="ANN22007.1"/>
    </source>
</evidence>
<evidence type="ECO:0000313" key="3">
    <source>
        <dbReference type="Proteomes" id="UP000093695"/>
    </source>
</evidence>
<accession>A0A193CC02</accession>
<protein>
    <recommendedName>
        <fullName evidence="4">DUF559 domain-containing protein</fullName>
    </recommendedName>
</protein>
<organism evidence="2 3">
    <name type="scientific">Amycolatopsis orientalis</name>
    <name type="common">Nocardia orientalis</name>
    <dbReference type="NCBI Taxonomy" id="31958"/>
    <lineage>
        <taxon>Bacteria</taxon>
        <taxon>Bacillati</taxon>
        <taxon>Actinomycetota</taxon>
        <taxon>Actinomycetes</taxon>
        <taxon>Pseudonocardiales</taxon>
        <taxon>Pseudonocardiaceae</taxon>
        <taxon>Amycolatopsis</taxon>
    </lineage>
</organism>
<evidence type="ECO:0008006" key="4">
    <source>
        <dbReference type="Google" id="ProtNLM"/>
    </source>
</evidence>
<dbReference type="Proteomes" id="UP000093695">
    <property type="component" value="Chromosome"/>
</dbReference>
<evidence type="ECO:0000256" key="1">
    <source>
        <dbReference type="SAM" id="MobiDB-lite"/>
    </source>
</evidence>
<dbReference type="STRING" id="31958.SD37_24545"/>
<feature type="region of interest" description="Disordered" evidence="1">
    <location>
        <begin position="278"/>
        <end position="302"/>
    </location>
</feature>
<dbReference type="AlphaFoldDB" id="A0A193CC02"/>